<dbReference type="SUPFAM" id="SSF103481">
    <property type="entry name" value="Multidrug resistance efflux transporter EmrE"/>
    <property type="match status" value="2"/>
</dbReference>
<keyword evidence="1" id="KW-0812">Transmembrane</keyword>
<dbReference type="Proteomes" id="UP000076848">
    <property type="component" value="Unassembled WGS sequence"/>
</dbReference>
<proteinExistence type="predicted"/>
<evidence type="ECO:0000256" key="1">
    <source>
        <dbReference type="SAM" id="Phobius"/>
    </source>
</evidence>
<dbReference type="AlphaFoldDB" id="A0A157SEW5"/>
<name>A0A157SEW5_9BORD</name>
<feature type="transmembrane region" description="Helical" evidence="1">
    <location>
        <begin position="132"/>
        <end position="148"/>
    </location>
</feature>
<keyword evidence="1" id="KW-1133">Transmembrane helix</keyword>
<keyword evidence="1" id="KW-0472">Membrane</keyword>
<feature type="transmembrane region" description="Helical" evidence="1">
    <location>
        <begin position="12"/>
        <end position="32"/>
    </location>
</feature>
<accession>A0A157SEW5</accession>
<gene>
    <name evidence="2" type="primary">rarD_1</name>
    <name evidence="2" type="ORF">SAMEA3906486_02181</name>
</gene>
<keyword evidence="3" id="KW-1185">Reference proteome</keyword>
<dbReference type="EMBL" id="FKIF01000006">
    <property type="protein sequence ID" value="SAI68919.1"/>
    <property type="molecule type" value="Genomic_DNA"/>
</dbReference>
<feature type="transmembrane region" description="Helical" evidence="1">
    <location>
        <begin position="108"/>
        <end position="125"/>
    </location>
</feature>
<feature type="transmembrane region" description="Helical" evidence="1">
    <location>
        <begin position="184"/>
        <end position="208"/>
    </location>
</feature>
<feature type="transmembrane region" description="Helical" evidence="1">
    <location>
        <begin position="214"/>
        <end position="236"/>
    </location>
</feature>
<organism evidence="2 3">
    <name type="scientific">Bordetella ansorpii</name>
    <dbReference type="NCBI Taxonomy" id="288768"/>
    <lineage>
        <taxon>Bacteria</taxon>
        <taxon>Pseudomonadati</taxon>
        <taxon>Pseudomonadota</taxon>
        <taxon>Betaproteobacteria</taxon>
        <taxon>Burkholderiales</taxon>
        <taxon>Alcaligenaceae</taxon>
        <taxon>Bordetella</taxon>
    </lineage>
</organism>
<feature type="transmembrane region" description="Helical" evidence="1">
    <location>
        <begin position="77"/>
        <end position="96"/>
    </location>
</feature>
<reference evidence="2 3" key="1">
    <citation type="submission" date="2016-04" db="EMBL/GenBank/DDBJ databases">
        <authorList>
            <consortium name="Pathogen Informatics"/>
        </authorList>
    </citation>
    <scope>NUCLEOTIDE SEQUENCE [LARGE SCALE GENOMIC DNA]</scope>
    <source>
        <strain evidence="2 3">H050680373</strain>
    </source>
</reference>
<feature type="transmembrane region" description="Helical" evidence="1">
    <location>
        <begin position="154"/>
        <end position="172"/>
    </location>
</feature>
<evidence type="ECO:0000313" key="3">
    <source>
        <dbReference type="Proteomes" id="UP000076848"/>
    </source>
</evidence>
<evidence type="ECO:0000313" key="2">
    <source>
        <dbReference type="EMBL" id="SAI68919.1"/>
    </source>
</evidence>
<dbReference type="RefSeq" id="WP_066126786.1">
    <property type="nucleotide sequence ID" value="NZ_FKIF01000006.1"/>
</dbReference>
<feature type="transmembrane region" description="Helical" evidence="1">
    <location>
        <begin position="44"/>
        <end position="65"/>
    </location>
</feature>
<dbReference type="InterPro" id="IPR037185">
    <property type="entry name" value="EmrE-like"/>
</dbReference>
<feature type="transmembrane region" description="Helical" evidence="1">
    <location>
        <begin position="243"/>
        <end position="265"/>
    </location>
</feature>
<dbReference type="OrthoDB" id="369870at2"/>
<protein>
    <submittedName>
        <fullName evidence="2">Putative chloramphenical resistance permease RarD</fullName>
    </submittedName>
</protein>
<feature type="transmembrane region" description="Helical" evidence="1">
    <location>
        <begin position="271"/>
        <end position="289"/>
    </location>
</feature>
<dbReference type="STRING" id="288768.SAMEA3906486_02181"/>
<sequence length="306" mass="32616">MTQGFASRHAYGLAAASGVTANVLLGASSLYWRELGSVAPTTLVAYRILVSLLTLLLVMWAGGLLRGLATLLARRVVLLHALAAALVVVNWGTFIWASIHGRVVESGLGYLIAPCIAIGLGIVLYRERPSRWRVLALAVIAISLGLLLTRSGELTHWVYLVIGTTWGLYAWLKKLTPLDAFSGLLVETLVLAVACAALLLGAQISLAVPPDFGAASYGLLALCGVVSVLPLALFAFAAGRLPLSLMGFFQFVLPTTQLVVAIWAYEQTVTPNTLWAFGMIWLALVAMVLEPLMGRRPANQALGGER</sequence>